<name>A0ABX6AGV6_STRVD</name>
<feature type="compositionally biased region" description="Basic and acidic residues" evidence="1">
    <location>
        <begin position="1"/>
        <end position="16"/>
    </location>
</feature>
<accession>A0ABX6AGV6</accession>
<feature type="region of interest" description="Disordered" evidence="1">
    <location>
        <begin position="1"/>
        <end position="61"/>
    </location>
</feature>
<feature type="compositionally biased region" description="Gly residues" evidence="1">
    <location>
        <begin position="38"/>
        <end position="49"/>
    </location>
</feature>
<sequence>MQRQGERREAAGERHTAPPGPPAPARRPTRNAPPAPRGAGGAGERGIGTGQRRVRATSTAQ</sequence>
<proteinExistence type="predicted"/>
<dbReference type="EMBL" id="CP023700">
    <property type="protein sequence ID" value="QEU87087.1"/>
    <property type="molecule type" value="Genomic_DNA"/>
</dbReference>
<dbReference type="Proteomes" id="UP000327143">
    <property type="component" value="Chromosome"/>
</dbReference>
<evidence type="ECO:0000313" key="2">
    <source>
        <dbReference type="EMBL" id="QEU87087.1"/>
    </source>
</evidence>
<evidence type="ECO:0000256" key="1">
    <source>
        <dbReference type="SAM" id="MobiDB-lite"/>
    </source>
</evidence>
<keyword evidence="3" id="KW-1185">Reference proteome</keyword>
<gene>
    <name evidence="2" type="ORF">CP969_22230</name>
</gene>
<protein>
    <submittedName>
        <fullName evidence="2">Uncharacterized protein</fullName>
    </submittedName>
</protein>
<reference evidence="2 3" key="1">
    <citation type="submission" date="2017-09" db="EMBL/GenBank/DDBJ databases">
        <authorList>
            <person name="Lee N."/>
            <person name="Cho B.-K."/>
        </authorList>
    </citation>
    <scope>NUCLEOTIDE SEQUENCE [LARGE SCALE GENOMIC DNA]</scope>
    <source>
        <strain evidence="2 3">ATCC 39115</strain>
    </source>
</reference>
<feature type="compositionally biased region" description="Pro residues" evidence="1">
    <location>
        <begin position="18"/>
        <end position="36"/>
    </location>
</feature>
<evidence type="ECO:0000313" key="3">
    <source>
        <dbReference type="Proteomes" id="UP000327143"/>
    </source>
</evidence>
<organism evidence="2 3">
    <name type="scientific">Streptomyces viridosporus T7A</name>
    <dbReference type="NCBI Taxonomy" id="665577"/>
    <lineage>
        <taxon>Bacteria</taxon>
        <taxon>Bacillati</taxon>
        <taxon>Actinomycetota</taxon>
        <taxon>Actinomycetes</taxon>
        <taxon>Kitasatosporales</taxon>
        <taxon>Streptomycetaceae</taxon>
        <taxon>Streptomyces</taxon>
    </lineage>
</organism>